<evidence type="ECO:0000256" key="2">
    <source>
        <dbReference type="ARBA" id="ARBA00022448"/>
    </source>
</evidence>
<evidence type="ECO:0000256" key="1">
    <source>
        <dbReference type="ARBA" id="ARBA00004141"/>
    </source>
</evidence>
<evidence type="ECO:0000313" key="7">
    <source>
        <dbReference type="EMBL" id="CCB52198.1"/>
    </source>
</evidence>
<dbReference type="AlphaFoldDB" id="F6HIX3"/>
<protein>
    <recommendedName>
        <fullName evidence="9">Protein ZINC INDUCED FACILITATOR-LIKE 1</fullName>
    </recommendedName>
</protein>
<dbReference type="PaxDb" id="29760-VIT_13s0047g00050.t01"/>
<dbReference type="GO" id="GO:0009705">
    <property type="term" value="C:plant-type vacuole membrane"/>
    <property type="evidence" value="ECO:0000318"/>
    <property type="project" value="GO_Central"/>
</dbReference>
<dbReference type="GO" id="GO:0022821">
    <property type="term" value="F:solute:potassium antiporter activity"/>
    <property type="evidence" value="ECO:0000318"/>
    <property type="project" value="GO_Central"/>
</dbReference>
<evidence type="ECO:0000256" key="3">
    <source>
        <dbReference type="ARBA" id="ARBA00022692"/>
    </source>
</evidence>
<proteinExistence type="predicted"/>
<dbReference type="GO" id="GO:0090333">
    <property type="term" value="P:regulation of stomatal closure"/>
    <property type="evidence" value="ECO:0000318"/>
    <property type="project" value="GO_Central"/>
</dbReference>
<dbReference type="eggNOG" id="KOG2615">
    <property type="taxonomic scope" value="Eukaryota"/>
</dbReference>
<dbReference type="InParanoid" id="F6HIX3"/>
<comment type="subcellular location">
    <subcellularLocation>
        <location evidence="1">Membrane</location>
        <topology evidence="1">Multi-pass membrane protein</topology>
    </subcellularLocation>
</comment>
<evidence type="ECO:0000256" key="6">
    <source>
        <dbReference type="SAM" id="Phobius"/>
    </source>
</evidence>
<dbReference type="PANTHER" id="PTHR23504:SF114">
    <property type="entry name" value="PROTEIN ZINC INDUCED FACILITATOR-LIKE 1"/>
    <property type="match status" value="1"/>
</dbReference>
<dbReference type="PANTHER" id="PTHR23504">
    <property type="entry name" value="MAJOR FACILITATOR SUPERFAMILY DOMAIN-CONTAINING PROTEIN 10"/>
    <property type="match status" value="1"/>
</dbReference>
<dbReference type="Gene3D" id="1.20.1250.20">
    <property type="entry name" value="MFS general substrate transporter like domains"/>
    <property type="match status" value="1"/>
</dbReference>
<dbReference type="SUPFAM" id="SSF103473">
    <property type="entry name" value="MFS general substrate transporter"/>
    <property type="match status" value="1"/>
</dbReference>
<keyword evidence="2" id="KW-0813">Transport</keyword>
<dbReference type="Proteomes" id="UP000009183">
    <property type="component" value="Chromosome 13"/>
</dbReference>
<feature type="transmembrane region" description="Helical" evidence="6">
    <location>
        <begin position="150"/>
        <end position="172"/>
    </location>
</feature>
<dbReference type="HOGENOM" id="CLU_925628_0_0_1"/>
<dbReference type="InterPro" id="IPR011701">
    <property type="entry name" value="MFS"/>
</dbReference>
<dbReference type="EMBL" id="FN595767">
    <property type="protein sequence ID" value="CCB52198.1"/>
    <property type="molecule type" value="Genomic_DNA"/>
</dbReference>
<accession>F6HIX3</accession>
<evidence type="ECO:0008006" key="9">
    <source>
        <dbReference type="Google" id="ProtNLM"/>
    </source>
</evidence>
<keyword evidence="8" id="KW-1185">Reference proteome</keyword>
<keyword evidence="4 6" id="KW-1133">Transmembrane helix</keyword>
<organism evidence="7 8">
    <name type="scientific">Vitis vinifera</name>
    <name type="common">Grape</name>
    <dbReference type="NCBI Taxonomy" id="29760"/>
    <lineage>
        <taxon>Eukaryota</taxon>
        <taxon>Viridiplantae</taxon>
        <taxon>Streptophyta</taxon>
        <taxon>Embryophyta</taxon>
        <taxon>Tracheophyta</taxon>
        <taxon>Spermatophyta</taxon>
        <taxon>Magnoliopsida</taxon>
        <taxon>eudicotyledons</taxon>
        <taxon>Gunneridae</taxon>
        <taxon>Pentapetalae</taxon>
        <taxon>rosids</taxon>
        <taxon>Vitales</taxon>
        <taxon>Vitaceae</taxon>
        <taxon>Viteae</taxon>
        <taxon>Vitis</taxon>
    </lineage>
</organism>
<dbReference type="InterPro" id="IPR036259">
    <property type="entry name" value="MFS_trans_sf"/>
</dbReference>
<feature type="transmembrane region" description="Helical" evidence="6">
    <location>
        <begin position="25"/>
        <end position="50"/>
    </location>
</feature>
<evidence type="ECO:0000256" key="4">
    <source>
        <dbReference type="ARBA" id="ARBA00022989"/>
    </source>
</evidence>
<dbReference type="GO" id="GO:0005886">
    <property type="term" value="C:plasma membrane"/>
    <property type="evidence" value="ECO:0000318"/>
    <property type="project" value="GO_Central"/>
</dbReference>
<sequence>MIKMFIFFFPNQAYATEIFREEYQALGLSTINTAWGVGLIIGPALGGFLAQPAEKYPNIFSKESIFGRFPYFLPCLCTSVYAFGITIACCWLQETLHTHNENDKLRKNSYNALEAPFCGFNAEETVNEIEANKPTSKESLIKNWPLLSSIFVYCVFSLHDMAYSEIFSLWAVSPRKYGGLSYSTDDVGVVLAISGFGVLVFQLSLYPYLEKLLGPIIICRIAGVCFPHLGTFNKLFLYFQLINIFLHIHLYFVCIQCYSQYVGFVYTSVGNLPSYSHAFWVQPLFGIELCIGNEECIICNF</sequence>
<gene>
    <name evidence="7" type="ordered locus">VIT_13s0047g00050</name>
</gene>
<feature type="transmembrane region" description="Helical" evidence="6">
    <location>
        <begin position="71"/>
        <end position="94"/>
    </location>
</feature>
<dbReference type="Pfam" id="PF07690">
    <property type="entry name" value="MFS_1"/>
    <property type="match status" value="1"/>
</dbReference>
<evidence type="ECO:0000313" key="8">
    <source>
        <dbReference type="Proteomes" id="UP000009183"/>
    </source>
</evidence>
<evidence type="ECO:0000256" key="5">
    <source>
        <dbReference type="ARBA" id="ARBA00023136"/>
    </source>
</evidence>
<feature type="transmembrane region" description="Helical" evidence="6">
    <location>
        <begin position="212"/>
        <end position="229"/>
    </location>
</feature>
<keyword evidence="3 6" id="KW-0812">Transmembrane</keyword>
<name>F6HIX3_VITVI</name>
<keyword evidence="5 6" id="KW-0472">Membrane</keyword>
<reference evidence="8" key="1">
    <citation type="journal article" date="2007" name="Nature">
        <title>The grapevine genome sequence suggests ancestral hexaploidization in major angiosperm phyla.</title>
        <authorList>
            <consortium name="The French-Italian Public Consortium for Grapevine Genome Characterization."/>
            <person name="Jaillon O."/>
            <person name="Aury J.-M."/>
            <person name="Noel B."/>
            <person name="Policriti A."/>
            <person name="Clepet C."/>
            <person name="Casagrande A."/>
            <person name="Choisne N."/>
            <person name="Aubourg S."/>
            <person name="Vitulo N."/>
            <person name="Jubin C."/>
            <person name="Vezzi A."/>
            <person name="Legeai F."/>
            <person name="Hugueney P."/>
            <person name="Dasilva C."/>
            <person name="Horner D."/>
            <person name="Mica E."/>
            <person name="Jublot D."/>
            <person name="Poulain J."/>
            <person name="Bruyere C."/>
            <person name="Billault A."/>
            <person name="Segurens B."/>
            <person name="Gouyvenoux M."/>
            <person name="Ugarte E."/>
            <person name="Cattonaro F."/>
            <person name="Anthouard V."/>
            <person name="Vico V."/>
            <person name="Del Fabbro C."/>
            <person name="Alaux M."/>
            <person name="Di Gaspero G."/>
            <person name="Dumas V."/>
            <person name="Felice N."/>
            <person name="Paillard S."/>
            <person name="Juman I."/>
            <person name="Moroldo M."/>
            <person name="Scalabrin S."/>
            <person name="Canaguier A."/>
            <person name="Le Clainche I."/>
            <person name="Malacrida G."/>
            <person name="Durand E."/>
            <person name="Pesole G."/>
            <person name="Laucou V."/>
            <person name="Chatelet P."/>
            <person name="Merdinoglu D."/>
            <person name="Delledonne M."/>
            <person name="Pezzotti M."/>
            <person name="Lecharny A."/>
            <person name="Scarpelli C."/>
            <person name="Artiguenave F."/>
            <person name="Pe M.E."/>
            <person name="Valle G."/>
            <person name="Morgante M."/>
            <person name="Caboche M."/>
            <person name="Adam-Blondon A.-F."/>
            <person name="Weissenbach J."/>
            <person name="Quetier F."/>
            <person name="Wincker P."/>
        </authorList>
    </citation>
    <scope>NUCLEOTIDE SEQUENCE [LARGE SCALE GENOMIC DNA]</scope>
    <source>
        <strain evidence="8">cv. Pinot noir / PN40024</strain>
    </source>
</reference>
<feature type="transmembrane region" description="Helical" evidence="6">
    <location>
        <begin position="184"/>
        <end position="206"/>
    </location>
</feature>